<keyword evidence="2" id="KW-0521">NADP</keyword>
<sequence length="311" mass="33833">MASGNGQHVLAVIGATGHQGGSVVDFVLNDPELSKTHKIMALTRDPSKPAAKKLAERGAEVVKCDLEDSHQLKKVLDGADIMYAMTAMAAGGPSELEVGKRLADAAHDAGIKHLIYSTLPNASKISNGKYKVPHFDDKAATEDYIRQSQVPHTFFCPGFFMENFLTMMAPQPKGDGTYVVQGRAKPETKIPMISATVDTGNYVGAILANPDKYLGTVVVGSCGCLSMDEVVKTMSEVTGKTVTYEQISKEEYLPSLPKEFREDLINMFAYYDEFGFFGDLTSEAVAEAEKKPRKPVLSLKEFLQKNPLSLN</sequence>
<name>A0A642V9W1_9ASCO</name>
<dbReference type="InterPro" id="IPR051164">
    <property type="entry name" value="NmrA-like_oxidored"/>
</dbReference>
<dbReference type="AlphaFoldDB" id="A0A642V9W1"/>
<dbReference type="PANTHER" id="PTHR42748:SF11">
    <property type="entry name" value="NMRA-LIKE DOMAIN-CONTAINING PROTEIN"/>
    <property type="match status" value="1"/>
</dbReference>
<organism evidence="4 5">
    <name type="scientific">Trichomonascus ciferrii</name>
    <dbReference type="NCBI Taxonomy" id="44093"/>
    <lineage>
        <taxon>Eukaryota</taxon>
        <taxon>Fungi</taxon>
        <taxon>Dikarya</taxon>
        <taxon>Ascomycota</taxon>
        <taxon>Saccharomycotina</taxon>
        <taxon>Dipodascomycetes</taxon>
        <taxon>Dipodascales</taxon>
        <taxon>Trichomonascaceae</taxon>
        <taxon>Trichomonascus</taxon>
        <taxon>Trichomonascus ciferrii complex</taxon>
    </lineage>
</organism>
<dbReference type="VEuPathDB" id="FungiDB:TRICI_001237"/>
<reference evidence="4" key="1">
    <citation type="journal article" date="2019" name="G3 (Bethesda)">
        <title>Genome Assemblies of Two Rare Opportunistic Yeast Pathogens: Diutina rugosa (syn. Candida rugosa) and Trichomonascus ciferrii (syn. Candida ciferrii).</title>
        <authorList>
            <person name="Mixao V."/>
            <person name="Saus E."/>
            <person name="Hansen A.P."/>
            <person name="Lass-Florl C."/>
            <person name="Gabaldon T."/>
        </authorList>
    </citation>
    <scope>NUCLEOTIDE SEQUENCE</scope>
    <source>
        <strain evidence="4">CBS 4856</strain>
    </source>
</reference>
<comment type="caution">
    <text evidence="4">The sequence shown here is derived from an EMBL/GenBank/DDBJ whole genome shotgun (WGS) entry which is preliminary data.</text>
</comment>
<dbReference type="CDD" id="cd05251">
    <property type="entry name" value="NmrA_like_SDR_a"/>
    <property type="match status" value="1"/>
</dbReference>
<dbReference type="Proteomes" id="UP000761534">
    <property type="component" value="Unassembled WGS sequence"/>
</dbReference>
<evidence type="ECO:0000256" key="1">
    <source>
        <dbReference type="ARBA" id="ARBA00006328"/>
    </source>
</evidence>
<evidence type="ECO:0000256" key="2">
    <source>
        <dbReference type="ARBA" id="ARBA00022857"/>
    </source>
</evidence>
<comment type="similarity">
    <text evidence="1">Belongs to the NmrA-type oxidoreductase family.</text>
</comment>
<gene>
    <name evidence="4" type="ORF">TRICI_001237</name>
</gene>
<dbReference type="PANTHER" id="PTHR42748">
    <property type="entry name" value="NITROGEN METABOLITE REPRESSION PROTEIN NMRA FAMILY MEMBER"/>
    <property type="match status" value="1"/>
</dbReference>
<evidence type="ECO:0000313" key="4">
    <source>
        <dbReference type="EMBL" id="KAA8916611.1"/>
    </source>
</evidence>
<feature type="domain" description="NmrA-like" evidence="3">
    <location>
        <begin position="9"/>
        <end position="291"/>
    </location>
</feature>
<dbReference type="GO" id="GO:0005634">
    <property type="term" value="C:nucleus"/>
    <property type="evidence" value="ECO:0007669"/>
    <property type="project" value="TreeGrafter"/>
</dbReference>
<dbReference type="InterPro" id="IPR008030">
    <property type="entry name" value="NmrA-like"/>
</dbReference>
<protein>
    <recommendedName>
        <fullName evidence="3">NmrA-like domain-containing protein</fullName>
    </recommendedName>
</protein>
<keyword evidence="5" id="KW-1185">Reference proteome</keyword>
<dbReference type="Pfam" id="PF05368">
    <property type="entry name" value="NmrA"/>
    <property type="match status" value="1"/>
</dbReference>
<dbReference type="Gene3D" id="3.90.25.10">
    <property type="entry name" value="UDP-galactose 4-epimerase, domain 1"/>
    <property type="match status" value="1"/>
</dbReference>
<dbReference type="SUPFAM" id="SSF51735">
    <property type="entry name" value="NAD(P)-binding Rossmann-fold domains"/>
    <property type="match status" value="1"/>
</dbReference>
<evidence type="ECO:0000313" key="5">
    <source>
        <dbReference type="Proteomes" id="UP000761534"/>
    </source>
</evidence>
<dbReference type="InterPro" id="IPR036291">
    <property type="entry name" value="NAD(P)-bd_dom_sf"/>
</dbReference>
<dbReference type="OrthoDB" id="4083373at2759"/>
<accession>A0A642V9W1</accession>
<dbReference type="Gene3D" id="3.40.50.720">
    <property type="entry name" value="NAD(P)-binding Rossmann-like Domain"/>
    <property type="match status" value="1"/>
</dbReference>
<evidence type="ECO:0000259" key="3">
    <source>
        <dbReference type="Pfam" id="PF05368"/>
    </source>
</evidence>
<proteinExistence type="inferred from homology"/>
<dbReference type="EMBL" id="SWFS01000093">
    <property type="protein sequence ID" value="KAA8916611.1"/>
    <property type="molecule type" value="Genomic_DNA"/>
</dbReference>